<gene>
    <name evidence="3" type="ORF">QM012_000121</name>
</gene>
<feature type="transmembrane region" description="Helical" evidence="2">
    <location>
        <begin position="58"/>
        <end position="82"/>
    </location>
</feature>
<feature type="region of interest" description="Disordered" evidence="1">
    <location>
        <begin position="1"/>
        <end position="30"/>
    </location>
</feature>
<organism evidence="3 4">
    <name type="scientific">Aureobasidium pullulans</name>
    <name type="common">Black yeast</name>
    <name type="synonym">Pullularia pullulans</name>
    <dbReference type="NCBI Taxonomy" id="5580"/>
    <lineage>
        <taxon>Eukaryota</taxon>
        <taxon>Fungi</taxon>
        <taxon>Dikarya</taxon>
        <taxon>Ascomycota</taxon>
        <taxon>Pezizomycotina</taxon>
        <taxon>Dothideomycetes</taxon>
        <taxon>Dothideomycetidae</taxon>
        <taxon>Dothideales</taxon>
        <taxon>Saccotheciaceae</taxon>
        <taxon>Aureobasidium</taxon>
    </lineage>
</organism>
<accession>A0ABR0TUP2</accession>
<evidence type="ECO:0000313" key="4">
    <source>
        <dbReference type="Proteomes" id="UP001341245"/>
    </source>
</evidence>
<evidence type="ECO:0000256" key="1">
    <source>
        <dbReference type="SAM" id="MobiDB-lite"/>
    </source>
</evidence>
<name>A0ABR0TUP2_AURPU</name>
<sequence length="159" mass="17891">MIEMTKTDQPPAPQHRPDRSDLSNQSTSTNIIDQTVETLANTTTTPTKFMSKDDDPPAIAVACMAIFSFAFIVTWIYCAVFLKRDTVAFNENSKAFEELKYEMQHSKETVTQTLTAVIHETAEVTKEGYIERITETVTQTVDNHLPTDAWVTKIGNARD</sequence>
<protein>
    <submittedName>
        <fullName evidence="3">Uncharacterized protein</fullName>
    </submittedName>
</protein>
<dbReference type="EMBL" id="JASGXD010000001">
    <property type="protein sequence ID" value="KAK6008218.1"/>
    <property type="molecule type" value="Genomic_DNA"/>
</dbReference>
<keyword evidence="4" id="KW-1185">Reference proteome</keyword>
<evidence type="ECO:0000313" key="3">
    <source>
        <dbReference type="EMBL" id="KAK6008218.1"/>
    </source>
</evidence>
<reference evidence="3 4" key="1">
    <citation type="submission" date="2023-11" db="EMBL/GenBank/DDBJ databases">
        <title>Draft genome sequence and annotation of the polyextremotolerant black yeast-like fungus Aureobasidium pullulans NRRL 62042.</title>
        <authorList>
            <person name="Dielentheis-Frenken M.R.E."/>
            <person name="Wibberg D."/>
            <person name="Blank L.M."/>
            <person name="Tiso T."/>
        </authorList>
    </citation>
    <scope>NUCLEOTIDE SEQUENCE [LARGE SCALE GENOMIC DNA]</scope>
    <source>
        <strain evidence="3 4">NRRL 62042</strain>
    </source>
</reference>
<proteinExistence type="predicted"/>
<keyword evidence="2" id="KW-1133">Transmembrane helix</keyword>
<comment type="caution">
    <text evidence="3">The sequence shown here is derived from an EMBL/GenBank/DDBJ whole genome shotgun (WGS) entry which is preliminary data.</text>
</comment>
<keyword evidence="2" id="KW-0812">Transmembrane</keyword>
<dbReference type="Proteomes" id="UP001341245">
    <property type="component" value="Unassembled WGS sequence"/>
</dbReference>
<evidence type="ECO:0000256" key="2">
    <source>
        <dbReference type="SAM" id="Phobius"/>
    </source>
</evidence>
<keyword evidence="2" id="KW-0472">Membrane</keyword>